<dbReference type="GO" id="GO:0004725">
    <property type="term" value="F:protein tyrosine phosphatase activity"/>
    <property type="evidence" value="ECO:0007669"/>
    <property type="project" value="UniProtKB-EC"/>
</dbReference>
<name>A0A4U5UHW5_COLLU</name>
<sequence>MSSDSASPGPDFSDCQPPRATCTMSASLCCPLTYTHHHFNNKFRFTFSNQIIWHLLNSTHHGSNRCHGFRHLSNDPHSSTHLTKQFNNNGCDLQHALHPTATANNSHTDKTTNKTTDPQTNASPPNTTSTTVNPTTKGDYTVTPVKYGFEININGTKDDEENLLPVEPIAAEFLLEAYKRKLADEGRLFLAEFQSIPRIFSRYTVKEAKKPCNVPKNRYVDILPYDYNRVQLTTGNGEAGCDYINASFIDGYKESKKYIAAQGPKDETVGDFWRMVWEQQSSIIVMVTRCEEGNRVKCAQYWPTKDRETEIFEEFIVKLNSEDQCPDYTIRRLSLTNKRDKNSEREVTHIQFMSWPDHGVPGEPHLLLKLRRRVNAFKNFFSGPIVVHCRQVHG</sequence>
<evidence type="ECO:0000256" key="2">
    <source>
        <dbReference type="ARBA" id="ARBA00022912"/>
    </source>
</evidence>
<dbReference type="Proteomes" id="UP000298787">
    <property type="component" value="Chromosome 8"/>
</dbReference>
<keyword evidence="6" id="KW-1185">Reference proteome</keyword>
<feature type="compositionally biased region" description="Low complexity" evidence="3">
    <location>
        <begin position="120"/>
        <end position="136"/>
    </location>
</feature>
<dbReference type="InterPro" id="IPR050348">
    <property type="entry name" value="Protein-Tyr_Phosphatase"/>
</dbReference>
<accession>A0A4U5UHW5</accession>
<evidence type="ECO:0000256" key="3">
    <source>
        <dbReference type="SAM" id="MobiDB-lite"/>
    </source>
</evidence>
<dbReference type="AlphaFoldDB" id="A0A4U5UHW5"/>
<dbReference type="PANTHER" id="PTHR19134">
    <property type="entry name" value="RECEPTOR-TYPE TYROSINE-PROTEIN PHOSPHATASE"/>
    <property type="match status" value="1"/>
</dbReference>
<protein>
    <recommendedName>
        <fullName evidence="1">protein-tyrosine-phosphatase</fullName>
        <ecNumber evidence="1">3.1.3.48</ecNumber>
    </recommendedName>
</protein>
<gene>
    <name evidence="5" type="ORF">D9C73_008388</name>
</gene>
<dbReference type="SUPFAM" id="SSF52799">
    <property type="entry name" value="(Phosphotyrosine protein) phosphatases II"/>
    <property type="match status" value="1"/>
</dbReference>
<evidence type="ECO:0000259" key="4">
    <source>
        <dbReference type="PROSITE" id="PS50055"/>
    </source>
</evidence>
<dbReference type="Gene3D" id="3.90.190.10">
    <property type="entry name" value="Protein tyrosine phosphatase superfamily"/>
    <property type="match status" value="1"/>
</dbReference>
<dbReference type="EC" id="3.1.3.48" evidence="1"/>
<evidence type="ECO:0000256" key="1">
    <source>
        <dbReference type="ARBA" id="ARBA00013064"/>
    </source>
</evidence>
<keyword evidence="5" id="KW-0675">Receptor</keyword>
<dbReference type="InterPro" id="IPR029021">
    <property type="entry name" value="Prot-tyrosine_phosphatase-like"/>
</dbReference>
<dbReference type="FunFam" id="3.90.190.10:FF:000231">
    <property type="entry name" value="Glomerular epithelial protein 1"/>
    <property type="match status" value="1"/>
</dbReference>
<reference evidence="5 6" key="1">
    <citation type="submission" date="2019-01" db="EMBL/GenBank/DDBJ databases">
        <title>Genome Assembly of Collichthys lucidus.</title>
        <authorList>
            <person name="Cai M."/>
            <person name="Xiao S."/>
        </authorList>
    </citation>
    <scope>NUCLEOTIDE SEQUENCE [LARGE SCALE GENOMIC DNA]</scope>
    <source>
        <strain evidence="5">JT15FE1705JMU</strain>
        <tissue evidence="5">Muscle</tissue>
    </source>
</reference>
<evidence type="ECO:0000313" key="5">
    <source>
        <dbReference type="EMBL" id="TKS74307.1"/>
    </source>
</evidence>
<feature type="region of interest" description="Disordered" evidence="3">
    <location>
        <begin position="101"/>
        <end position="137"/>
    </location>
</feature>
<dbReference type="SMART" id="SM00194">
    <property type="entry name" value="PTPc"/>
    <property type="match status" value="1"/>
</dbReference>
<dbReference type="STRING" id="240159.A0A4U5UHW5"/>
<keyword evidence="2" id="KW-0904">Protein phosphatase</keyword>
<organism evidence="5 6">
    <name type="scientific">Collichthys lucidus</name>
    <name type="common">Big head croaker</name>
    <name type="synonym">Sciaena lucida</name>
    <dbReference type="NCBI Taxonomy" id="240159"/>
    <lineage>
        <taxon>Eukaryota</taxon>
        <taxon>Metazoa</taxon>
        <taxon>Chordata</taxon>
        <taxon>Craniata</taxon>
        <taxon>Vertebrata</taxon>
        <taxon>Euteleostomi</taxon>
        <taxon>Actinopterygii</taxon>
        <taxon>Neopterygii</taxon>
        <taxon>Teleostei</taxon>
        <taxon>Neoteleostei</taxon>
        <taxon>Acanthomorphata</taxon>
        <taxon>Eupercaria</taxon>
        <taxon>Sciaenidae</taxon>
        <taxon>Collichthys</taxon>
    </lineage>
</organism>
<dbReference type="EMBL" id="CM014085">
    <property type="protein sequence ID" value="TKS74307.1"/>
    <property type="molecule type" value="Genomic_DNA"/>
</dbReference>
<dbReference type="Pfam" id="PF00102">
    <property type="entry name" value="Y_phosphatase"/>
    <property type="match status" value="1"/>
</dbReference>
<dbReference type="InterPro" id="IPR000242">
    <property type="entry name" value="PTP_cat"/>
</dbReference>
<feature type="domain" description="Tyrosine-protein phosphatase" evidence="4">
    <location>
        <begin position="189"/>
        <end position="394"/>
    </location>
</feature>
<evidence type="ECO:0000313" key="6">
    <source>
        <dbReference type="Proteomes" id="UP000298787"/>
    </source>
</evidence>
<dbReference type="PROSITE" id="PS50055">
    <property type="entry name" value="TYR_PHOSPHATASE_PTP"/>
    <property type="match status" value="1"/>
</dbReference>
<dbReference type="PRINTS" id="PR00700">
    <property type="entry name" value="PRTYPHPHTASE"/>
</dbReference>
<dbReference type="PANTHER" id="PTHR19134:SF539">
    <property type="entry name" value="RECEPTOR-TYPE TYROSINE-PROTEIN PHOSPHATASE C"/>
    <property type="match status" value="1"/>
</dbReference>
<proteinExistence type="predicted"/>
<keyword evidence="2" id="KW-0378">Hydrolase</keyword>